<dbReference type="RefSeq" id="WP_068662708.1">
    <property type="nucleotide sequence ID" value="NZ_LYPB01000049.1"/>
</dbReference>
<dbReference type="AlphaFoldDB" id="A0A198AJA2"/>
<reference evidence="1 2" key="1">
    <citation type="submission" date="2016-05" db="EMBL/GenBank/DDBJ databases">
        <title>Paenibacillus sp. 1ZS3-15 nov., isolated from the rhizosphere soil.</title>
        <authorList>
            <person name="Zhang X.X."/>
            <person name="Zhang J."/>
        </authorList>
    </citation>
    <scope>NUCLEOTIDE SEQUENCE [LARGE SCALE GENOMIC DNA]</scope>
    <source>
        <strain evidence="1 2">1ZS3-15</strain>
    </source>
</reference>
<name>A0A198AJA2_9BACL</name>
<proteinExistence type="predicted"/>
<gene>
    <name evidence="1" type="ORF">A8708_30030</name>
</gene>
<accession>A0A198AJA2</accession>
<comment type="caution">
    <text evidence="1">The sequence shown here is derived from an EMBL/GenBank/DDBJ whole genome shotgun (WGS) entry which is preliminary data.</text>
</comment>
<dbReference type="Proteomes" id="UP000078454">
    <property type="component" value="Unassembled WGS sequence"/>
</dbReference>
<evidence type="ECO:0000313" key="2">
    <source>
        <dbReference type="Proteomes" id="UP000078454"/>
    </source>
</evidence>
<evidence type="ECO:0000313" key="1">
    <source>
        <dbReference type="EMBL" id="OAS21131.1"/>
    </source>
</evidence>
<sequence length="259" mass="25982">MADQLIREALPFQSTPLCPVPQYWNGTSYEKVQGAAGAMSVVIQGGVAITGGTSSITVADGSDAALGAKADASVSTAGNGSVIALLKGLQSILGLVGASPTANTVNDRLKTLATSTGAITDAAATGDGSLIAILKQLRTILTDAWDDPNNALRVRSTILATPVVGTQANAWSAVAAGVGATSTAVDTQYQPQISAFGNASAATTITLQVSQDNTNFYDTPVTQVLAGAGNFHLTVATGARYARLKTSAAATITATIAGK</sequence>
<protein>
    <submittedName>
        <fullName evidence="1">Uncharacterized protein</fullName>
    </submittedName>
</protein>
<keyword evidence="2" id="KW-1185">Reference proteome</keyword>
<dbReference type="STRING" id="1850517.A8708_30030"/>
<organism evidence="1 2">
    <name type="scientific">Paenibacillus oryzisoli</name>
    <dbReference type="NCBI Taxonomy" id="1850517"/>
    <lineage>
        <taxon>Bacteria</taxon>
        <taxon>Bacillati</taxon>
        <taxon>Bacillota</taxon>
        <taxon>Bacilli</taxon>
        <taxon>Bacillales</taxon>
        <taxon>Paenibacillaceae</taxon>
        <taxon>Paenibacillus</taxon>
    </lineage>
</organism>
<dbReference type="EMBL" id="LYPB01000049">
    <property type="protein sequence ID" value="OAS21131.1"/>
    <property type="molecule type" value="Genomic_DNA"/>
</dbReference>